<reference evidence="2" key="1">
    <citation type="submission" date="2017-09" db="EMBL/GenBank/DDBJ databases">
        <title>Polyketide synthases of a Diaporthe helianthi virulent isolate.</title>
        <authorList>
            <person name="Baroncelli R."/>
        </authorList>
    </citation>
    <scope>NUCLEOTIDE SEQUENCE [LARGE SCALE GENOMIC DNA]</scope>
    <source>
        <strain evidence="2">7/96</strain>
    </source>
</reference>
<protein>
    <submittedName>
        <fullName evidence="2">Uncharacterized protein</fullName>
    </submittedName>
</protein>
<comment type="caution">
    <text evidence="2">The sequence shown here is derived from an EMBL/GenBank/DDBJ whole genome shotgun (WGS) entry which is preliminary data.</text>
</comment>
<name>A0A2P5HQT6_DIAHE</name>
<accession>A0A2P5HQT6</accession>
<evidence type="ECO:0000313" key="2">
    <source>
        <dbReference type="EMBL" id="POS72609.1"/>
    </source>
</evidence>
<dbReference type="EMBL" id="MAVT02000964">
    <property type="protein sequence ID" value="POS72609.1"/>
    <property type="molecule type" value="Genomic_DNA"/>
</dbReference>
<dbReference type="AlphaFoldDB" id="A0A2P5HQT6"/>
<dbReference type="InParanoid" id="A0A2P5HQT6"/>
<sequence>MAVEMEPFPRKSHRPPAEASNLSDWSKTHIGTPMRPQRVWQRTHSAIDRSIDLSERVCLTASAIATCCRPRLAQQLNSVEHLMEASPSHNPMATLTAGFGAGYVQRKKKWSGLFGHLQDWTGIAVVQFPET</sequence>
<evidence type="ECO:0000256" key="1">
    <source>
        <dbReference type="SAM" id="MobiDB-lite"/>
    </source>
</evidence>
<feature type="region of interest" description="Disordered" evidence="1">
    <location>
        <begin position="1"/>
        <end position="39"/>
    </location>
</feature>
<evidence type="ECO:0000313" key="3">
    <source>
        <dbReference type="Proteomes" id="UP000094444"/>
    </source>
</evidence>
<keyword evidence="3" id="KW-1185">Reference proteome</keyword>
<proteinExistence type="predicted"/>
<dbReference type="Proteomes" id="UP000094444">
    <property type="component" value="Unassembled WGS sequence"/>
</dbReference>
<organism evidence="2 3">
    <name type="scientific">Diaporthe helianthi</name>
    <dbReference type="NCBI Taxonomy" id="158607"/>
    <lineage>
        <taxon>Eukaryota</taxon>
        <taxon>Fungi</taxon>
        <taxon>Dikarya</taxon>
        <taxon>Ascomycota</taxon>
        <taxon>Pezizomycotina</taxon>
        <taxon>Sordariomycetes</taxon>
        <taxon>Sordariomycetidae</taxon>
        <taxon>Diaporthales</taxon>
        <taxon>Diaporthaceae</taxon>
        <taxon>Diaporthe</taxon>
    </lineage>
</organism>
<gene>
    <name evidence="2" type="ORF">DHEL01_v208998</name>
</gene>